<proteinExistence type="predicted"/>
<evidence type="ECO:0000313" key="3">
    <source>
        <dbReference type="Proteomes" id="UP000011115"/>
    </source>
</evidence>
<dbReference type="STRING" id="4113.M1ALT6"/>
<sequence>MLVCSVAESPCTLTNNILQESDHVKHGEKHFFDSTDFGASPTRTESPGAESRYQKNSPFTFEDSVPGSPLSRAGTSPRYSVGSKDPFFDSFSRYDSFSTNDRASSPRKETLTRFDSISSASGFDHSRGYSFDDADPFGSTGPFKVSSESQNTKKSSDHWSSF</sequence>
<accession>M1ALT6</accession>
<evidence type="ECO:0000256" key="1">
    <source>
        <dbReference type="SAM" id="MobiDB-lite"/>
    </source>
</evidence>
<organism evidence="2 3">
    <name type="scientific">Solanum tuberosum</name>
    <name type="common">Potato</name>
    <dbReference type="NCBI Taxonomy" id="4113"/>
    <lineage>
        <taxon>Eukaryota</taxon>
        <taxon>Viridiplantae</taxon>
        <taxon>Streptophyta</taxon>
        <taxon>Embryophyta</taxon>
        <taxon>Tracheophyta</taxon>
        <taxon>Spermatophyta</taxon>
        <taxon>Magnoliopsida</taxon>
        <taxon>eudicotyledons</taxon>
        <taxon>Gunneridae</taxon>
        <taxon>Pentapetalae</taxon>
        <taxon>asterids</taxon>
        <taxon>lamiids</taxon>
        <taxon>Solanales</taxon>
        <taxon>Solanaceae</taxon>
        <taxon>Solanoideae</taxon>
        <taxon>Solaneae</taxon>
        <taxon>Solanum</taxon>
    </lineage>
</organism>
<dbReference type="PaxDb" id="4113-PGSC0003DMT400025666"/>
<dbReference type="AlphaFoldDB" id="M1ALT6"/>
<evidence type="ECO:0000313" key="2">
    <source>
        <dbReference type="EnsemblPlants" id="PGSC0003DMT400025666"/>
    </source>
</evidence>
<feature type="region of interest" description="Disordered" evidence="1">
    <location>
        <begin position="140"/>
        <end position="162"/>
    </location>
</feature>
<feature type="region of interest" description="Disordered" evidence="1">
    <location>
        <begin position="32"/>
        <end position="128"/>
    </location>
</feature>
<dbReference type="InParanoid" id="M1ALT6"/>
<dbReference type="eggNOG" id="KOG0998">
    <property type="taxonomic scope" value="Eukaryota"/>
</dbReference>
<name>M1ALT6_SOLTU</name>
<protein>
    <submittedName>
        <fullName evidence="2">Calcium ion binding protein</fullName>
    </submittedName>
</protein>
<reference evidence="3" key="1">
    <citation type="journal article" date="2011" name="Nature">
        <title>Genome sequence and analysis of the tuber crop potato.</title>
        <authorList>
            <consortium name="The Potato Genome Sequencing Consortium"/>
        </authorList>
    </citation>
    <scope>NUCLEOTIDE SEQUENCE [LARGE SCALE GENOMIC DNA]</scope>
    <source>
        <strain evidence="3">cv. DM1-3 516 R44</strain>
    </source>
</reference>
<reference evidence="2" key="2">
    <citation type="submission" date="2015-06" db="UniProtKB">
        <authorList>
            <consortium name="EnsemblPlants"/>
        </authorList>
    </citation>
    <scope>IDENTIFICATION</scope>
    <source>
        <strain evidence="2">DM1-3 516 R44</strain>
    </source>
</reference>
<feature type="compositionally biased region" description="Polar residues" evidence="1">
    <location>
        <begin position="146"/>
        <end position="162"/>
    </location>
</feature>
<keyword evidence="3" id="KW-1185">Reference proteome</keyword>
<dbReference type="EnsemblPlants" id="PGSC0003DMT400025666">
    <property type="protein sequence ID" value="PGSC0003DMT400025666"/>
    <property type="gene ID" value="PGSC0003DMG400009911"/>
</dbReference>
<dbReference type="Gramene" id="PGSC0003DMT400025666">
    <property type="protein sequence ID" value="PGSC0003DMT400025666"/>
    <property type="gene ID" value="PGSC0003DMG400009911"/>
</dbReference>
<dbReference type="HOGENOM" id="CLU_1638335_0_0_1"/>
<dbReference type="Proteomes" id="UP000011115">
    <property type="component" value="Unassembled WGS sequence"/>
</dbReference>
<feature type="compositionally biased region" description="Low complexity" evidence="1">
    <location>
        <begin position="88"/>
        <end position="98"/>
    </location>
</feature>